<dbReference type="Gene3D" id="3.40.50.720">
    <property type="entry name" value="NAD(P)-binding Rossmann-like Domain"/>
    <property type="match status" value="1"/>
</dbReference>
<dbReference type="Proteomes" id="UP000308768">
    <property type="component" value="Unassembled WGS sequence"/>
</dbReference>
<keyword evidence="2" id="KW-0521">NADP</keyword>
<evidence type="ECO:0000256" key="2">
    <source>
        <dbReference type="ARBA" id="ARBA00022857"/>
    </source>
</evidence>
<comment type="caution">
    <text evidence="4">The sequence shown here is derived from an EMBL/GenBank/DDBJ whole genome shotgun (WGS) entry which is preliminary data.</text>
</comment>
<gene>
    <name evidence="4" type="ORF">B0A49_00239</name>
</gene>
<evidence type="ECO:0000256" key="3">
    <source>
        <dbReference type="ARBA" id="ARBA00023002"/>
    </source>
</evidence>
<dbReference type="PANTHER" id="PTHR24320:SF236">
    <property type="entry name" value="SHORT-CHAIN DEHYDROGENASE-RELATED"/>
    <property type="match status" value="1"/>
</dbReference>
<comment type="similarity">
    <text evidence="1">Belongs to the short-chain dehydrogenases/reductases (SDR) family.</text>
</comment>
<keyword evidence="3" id="KW-0560">Oxidoreductase</keyword>
<proteinExistence type="inferred from homology"/>
<dbReference type="OrthoDB" id="191139at2759"/>
<name>A0A4U0Y043_9PEZI</name>
<evidence type="ECO:0000256" key="1">
    <source>
        <dbReference type="ARBA" id="ARBA00006484"/>
    </source>
</evidence>
<evidence type="ECO:0008006" key="6">
    <source>
        <dbReference type="Google" id="ProtNLM"/>
    </source>
</evidence>
<evidence type="ECO:0000313" key="4">
    <source>
        <dbReference type="EMBL" id="TKA82086.1"/>
    </source>
</evidence>
<dbReference type="InterPro" id="IPR002347">
    <property type="entry name" value="SDR_fam"/>
</dbReference>
<dbReference type="EMBL" id="NAJN01000007">
    <property type="protein sequence ID" value="TKA82086.1"/>
    <property type="molecule type" value="Genomic_DNA"/>
</dbReference>
<dbReference type="PRINTS" id="PR00081">
    <property type="entry name" value="GDHRDH"/>
</dbReference>
<dbReference type="SUPFAM" id="SSF51735">
    <property type="entry name" value="NAD(P)-binding Rossmann-fold domains"/>
    <property type="match status" value="1"/>
</dbReference>
<reference evidence="4 5" key="1">
    <citation type="submission" date="2017-03" db="EMBL/GenBank/DDBJ databases">
        <title>Genomes of endolithic fungi from Antarctica.</title>
        <authorList>
            <person name="Coleine C."/>
            <person name="Masonjones S."/>
            <person name="Stajich J.E."/>
        </authorList>
    </citation>
    <scope>NUCLEOTIDE SEQUENCE [LARGE SCALE GENOMIC DNA]</scope>
    <source>
        <strain evidence="4 5">CCFEE 5187</strain>
    </source>
</reference>
<sequence>MGNILSQSFFLPEPVLTEKNLKDQHGKVFIVTGGYAGVGFELSKILYQHNGTVYIAGRSQAKGDKAISSIKSAFPSSKGRVELLLLDLQDLTTIKHSAEEFLAKESRLDVLTNNAGVMMPPVGSKSAQGYEVQMATNCLGHFLFTSFLLPTLKSTAESSPPGSVRVTWAGSLGVDTYSPKPGGMLFDSDGSPKVLGKPSADYGTSKVGNVFLATETARRYGKDGIVSVAWNPGNLQSELQRHVENGVFRILSRVFLHKPVFGAYTELFAGWSPDVTPAQNGAYIIPWGRFGTFRKDIVPSTRPVAESGNGKAEKFWEWCDKETRQYR</sequence>
<accession>A0A4U0Y043</accession>
<dbReference type="Pfam" id="PF00106">
    <property type="entry name" value="adh_short"/>
    <property type="match status" value="1"/>
</dbReference>
<dbReference type="GO" id="GO:0016491">
    <property type="term" value="F:oxidoreductase activity"/>
    <property type="evidence" value="ECO:0007669"/>
    <property type="project" value="UniProtKB-KW"/>
</dbReference>
<dbReference type="STRING" id="331657.A0A4U0Y043"/>
<organism evidence="4 5">
    <name type="scientific">Cryomyces minteri</name>
    <dbReference type="NCBI Taxonomy" id="331657"/>
    <lineage>
        <taxon>Eukaryota</taxon>
        <taxon>Fungi</taxon>
        <taxon>Dikarya</taxon>
        <taxon>Ascomycota</taxon>
        <taxon>Pezizomycotina</taxon>
        <taxon>Dothideomycetes</taxon>
        <taxon>Dothideomycetes incertae sedis</taxon>
        <taxon>Cryomyces</taxon>
    </lineage>
</organism>
<protein>
    <recommendedName>
        <fullName evidence="6">Oxidoreductase</fullName>
    </recommendedName>
</protein>
<dbReference type="PANTHER" id="PTHR24320">
    <property type="entry name" value="RETINOL DEHYDROGENASE"/>
    <property type="match status" value="1"/>
</dbReference>
<dbReference type="AlphaFoldDB" id="A0A4U0Y043"/>
<evidence type="ECO:0000313" key="5">
    <source>
        <dbReference type="Proteomes" id="UP000308768"/>
    </source>
</evidence>
<keyword evidence="5" id="KW-1185">Reference proteome</keyword>
<dbReference type="InterPro" id="IPR036291">
    <property type="entry name" value="NAD(P)-bd_dom_sf"/>
</dbReference>